<evidence type="ECO:0000313" key="1">
    <source>
        <dbReference type="EMBL" id="SDD07840.1"/>
    </source>
</evidence>
<gene>
    <name evidence="1" type="ORF">SAMN04487779_1004130</name>
</gene>
<sequence>MKRRSKPRQGLLPPEDVLFGRMRPGGVPLNLSAPGAGIALPCGIDLPGMMAPHLPDGVIHTARCRWQRGDEAGFEFIGGTGISAGQAATATRS</sequence>
<reference evidence="1 2" key="1">
    <citation type="submission" date="2016-10" db="EMBL/GenBank/DDBJ databases">
        <authorList>
            <person name="de Groot N.N."/>
        </authorList>
    </citation>
    <scope>NUCLEOTIDE SEQUENCE [LARGE SCALE GENOMIC DNA]</scope>
    <source>
        <strain evidence="1 2">CPCC 100156</strain>
    </source>
</reference>
<dbReference type="Proteomes" id="UP000198925">
    <property type="component" value="Unassembled WGS sequence"/>
</dbReference>
<organism evidence="1 2">
    <name type="scientific">Belnapia rosea</name>
    <dbReference type="NCBI Taxonomy" id="938405"/>
    <lineage>
        <taxon>Bacteria</taxon>
        <taxon>Pseudomonadati</taxon>
        <taxon>Pseudomonadota</taxon>
        <taxon>Alphaproteobacteria</taxon>
        <taxon>Acetobacterales</taxon>
        <taxon>Roseomonadaceae</taxon>
        <taxon>Belnapia</taxon>
    </lineage>
</organism>
<dbReference type="AlphaFoldDB" id="A0A1G6RT33"/>
<accession>A0A1G6RT33</accession>
<protein>
    <recommendedName>
        <fullName evidence="3">PilZ domain-containing protein</fullName>
    </recommendedName>
</protein>
<dbReference type="RefSeq" id="WP_143018102.1">
    <property type="nucleotide sequence ID" value="NZ_FMZX01000004.1"/>
</dbReference>
<proteinExistence type="predicted"/>
<evidence type="ECO:0000313" key="2">
    <source>
        <dbReference type="Proteomes" id="UP000198925"/>
    </source>
</evidence>
<name>A0A1G6RT33_9PROT</name>
<dbReference type="EMBL" id="FMZX01000004">
    <property type="protein sequence ID" value="SDD07840.1"/>
    <property type="molecule type" value="Genomic_DNA"/>
</dbReference>
<evidence type="ECO:0008006" key="3">
    <source>
        <dbReference type="Google" id="ProtNLM"/>
    </source>
</evidence>
<keyword evidence="2" id="KW-1185">Reference proteome</keyword>